<protein>
    <submittedName>
        <fullName evidence="2">Uncharacterized protein</fullName>
    </submittedName>
</protein>
<reference evidence="2" key="1">
    <citation type="submission" date="2022-11" db="UniProtKB">
        <authorList>
            <consortium name="WormBaseParasite"/>
        </authorList>
    </citation>
    <scope>IDENTIFICATION</scope>
</reference>
<evidence type="ECO:0000313" key="1">
    <source>
        <dbReference type="Proteomes" id="UP000887564"/>
    </source>
</evidence>
<accession>A0A914RA53</accession>
<dbReference type="WBParaSite" id="PEQ_0000158001-mRNA-1">
    <property type="protein sequence ID" value="PEQ_0000158001-mRNA-1"/>
    <property type="gene ID" value="PEQ_0000158001"/>
</dbReference>
<dbReference type="Proteomes" id="UP000887564">
    <property type="component" value="Unplaced"/>
</dbReference>
<name>A0A914RA53_PAREQ</name>
<evidence type="ECO:0000313" key="2">
    <source>
        <dbReference type="WBParaSite" id="PEQ_0000158001-mRNA-1"/>
    </source>
</evidence>
<keyword evidence="1" id="KW-1185">Reference proteome</keyword>
<organism evidence="1 2">
    <name type="scientific">Parascaris equorum</name>
    <name type="common">Equine roundworm</name>
    <dbReference type="NCBI Taxonomy" id="6256"/>
    <lineage>
        <taxon>Eukaryota</taxon>
        <taxon>Metazoa</taxon>
        <taxon>Ecdysozoa</taxon>
        <taxon>Nematoda</taxon>
        <taxon>Chromadorea</taxon>
        <taxon>Rhabditida</taxon>
        <taxon>Spirurina</taxon>
        <taxon>Ascaridomorpha</taxon>
        <taxon>Ascaridoidea</taxon>
        <taxon>Ascarididae</taxon>
        <taxon>Parascaris</taxon>
    </lineage>
</organism>
<dbReference type="AlphaFoldDB" id="A0A914RA53"/>
<sequence length="43" mass="5152">METCSRRADGYEFQNVLIRPGSDINRQWLIEYIKCNRSLFQLS</sequence>
<proteinExistence type="predicted"/>